<comment type="similarity">
    <text evidence="1">Belongs to the YciI family.</text>
</comment>
<name>A0A2M9EY80_9BACL</name>
<accession>A0A2M9EY80</accession>
<dbReference type="PANTHER" id="PTHR35174">
    <property type="entry name" value="BLL7171 PROTEIN-RELATED"/>
    <property type="match status" value="1"/>
</dbReference>
<organism evidence="3 4">
    <name type="scientific">Chryseomicrobium excrementi</name>
    <dbReference type="NCBI Taxonomy" id="2041346"/>
    <lineage>
        <taxon>Bacteria</taxon>
        <taxon>Bacillati</taxon>
        <taxon>Bacillota</taxon>
        <taxon>Bacilli</taxon>
        <taxon>Bacillales</taxon>
        <taxon>Caryophanaceae</taxon>
        <taxon>Chryseomicrobium</taxon>
    </lineage>
</organism>
<dbReference type="AlphaFoldDB" id="A0A2M9EY80"/>
<dbReference type="OrthoDB" id="9807535at2"/>
<reference evidence="3 4" key="1">
    <citation type="submission" date="2017-10" db="EMBL/GenBank/DDBJ databases">
        <title>Draft genome of Chryseomicrobium casticus sp. nov.</title>
        <authorList>
            <person name="Chakraborty R."/>
            <person name="Saha T."/>
        </authorList>
    </citation>
    <scope>NUCLEOTIDE SEQUENCE [LARGE SCALE GENOMIC DNA]</scope>
    <source>
        <strain evidence="3 4">ET03</strain>
    </source>
</reference>
<dbReference type="InterPro" id="IPR011008">
    <property type="entry name" value="Dimeric_a/b-barrel"/>
</dbReference>
<keyword evidence="4" id="KW-1185">Reference proteome</keyword>
<dbReference type="Gene3D" id="3.30.70.1060">
    <property type="entry name" value="Dimeric alpha+beta barrel"/>
    <property type="match status" value="1"/>
</dbReference>
<comment type="caution">
    <text evidence="3">The sequence shown here is derived from an EMBL/GenBank/DDBJ whole genome shotgun (WGS) entry which is preliminary data.</text>
</comment>
<proteinExistence type="inferred from homology"/>
<dbReference type="RefSeq" id="WP_100353951.1">
    <property type="nucleotide sequence ID" value="NZ_PCGR01000003.1"/>
</dbReference>
<dbReference type="PANTHER" id="PTHR35174:SF3">
    <property type="entry name" value="BLL7171 PROTEIN"/>
    <property type="match status" value="1"/>
</dbReference>
<evidence type="ECO:0000313" key="3">
    <source>
        <dbReference type="EMBL" id="PJK16174.1"/>
    </source>
</evidence>
<protein>
    <recommendedName>
        <fullName evidence="2">YCII-related domain-containing protein</fullName>
    </recommendedName>
</protein>
<evidence type="ECO:0000256" key="1">
    <source>
        <dbReference type="ARBA" id="ARBA00007689"/>
    </source>
</evidence>
<evidence type="ECO:0000259" key="2">
    <source>
        <dbReference type="Pfam" id="PF03795"/>
    </source>
</evidence>
<dbReference type="EMBL" id="PCGR01000003">
    <property type="protein sequence ID" value="PJK16174.1"/>
    <property type="molecule type" value="Genomic_DNA"/>
</dbReference>
<evidence type="ECO:0000313" key="4">
    <source>
        <dbReference type="Proteomes" id="UP000228680"/>
    </source>
</evidence>
<dbReference type="Proteomes" id="UP000228680">
    <property type="component" value="Unassembled WGS sequence"/>
</dbReference>
<sequence>MIFVCMGYFDKDKMHQLPSEEFETLMAACQPHMGALKKTGKVLVDAGLDSEVTSLKRREGKVYVTDGLETTSTELIGSVFLIEADTLQQAIELAALHPTTQLDEAEKFGWRTDIRPVHTFTSSL</sequence>
<dbReference type="InterPro" id="IPR005545">
    <property type="entry name" value="YCII"/>
</dbReference>
<dbReference type="Pfam" id="PF03795">
    <property type="entry name" value="YCII"/>
    <property type="match status" value="1"/>
</dbReference>
<gene>
    <name evidence="3" type="ORF">CQS04_09680</name>
</gene>
<feature type="domain" description="YCII-related" evidence="2">
    <location>
        <begin position="1"/>
        <end position="103"/>
    </location>
</feature>
<dbReference type="SUPFAM" id="SSF54909">
    <property type="entry name" value="Dimeric alpha+beta barrel"/>
    <property type="match status" value="1"/>
</dbReference>